<organism evidence="2 3">
    <name type="scientific">Candidatus Dechloromonas phosphorivorans</name>
    <dbReference type="NCBI Taxonomy" id="2899244"/>
    <lineage>
        <taxon>Bacteria</taxon>
        <taxon>Pseudomonadati</taxon>
        <taxon>Pseudomonadota</taxon>
        <taxon>Betaproteobacteria</taxon>
        <taxon>Rhodocyclales</taxon>
        <taxon>Azonexaceae</taxon>
        <taxon>Dechloromonas</taxon>
    </lineage>
</organism>
<evidence type="ECO:0000313" key="3">
    <source>
        <dbReference type="Proteomes" id="UP000808146"/>
    </source>
</evidence>
<feature type="compositionally biased region" description="Basic and acidic residues" evidence="1">
    <location>
        <begin position="79"/>
        <end position="102"/>
    </location>
</feature>
<dbReference type="EMBL" id="JADKBR010000019">
    <property type="protein sequence ID" value="MBK8891678.1"/>
    <property type="molecule type" value="Genomic_DNA"/>
</dbReference>
<feature type="compositionally biased region" description="Basic and acidic residues" evidence="1">
    <location>
        <begin position="122"/>
        <end position="132"/>
    </location>
</feature>
<reference evidence="3" key="1">
    <citation type="journal article" date="2021" name="Nat. Commun.">
        <title>Connecting structure to function with the recovery of over 1000 high-quality metagenome-assembled genomes from activated sludge using long-read sequencing.</title>
        <authorList>
            <person name="Singleton C.M."/>
            <person name="Petriglieri F."/>
            <person name="Kristensen J.M."/>
            <person name="Kirkegaard R.H."/>
            <person name="Michaelsen T.Y."/>
            <person name="Andersen M.H."/>
            <person name="Kondrotaite Z."/>
            <person name="Karst S.M."/>
            <person name="Dueholm M.S."/>
            <person name="Nielsen P.H."/>
            <person name="Albertsen M."/>
        </authorList>
    </citation>
    <scope>NUCLEOTIDE SEQUENCE [LARGE SCALE GENOMIC DNA]</scope>
</reference>
<proteinExistence type="predicted"/>
<sequence length="132" mass="15164">MLDIHGDTAAGTIDLRHVRKWLLATAHARNLSRNQLKHFIPDRVGRRAKPPEIAVQLQYLDRHIADQLTLGIEGRLRRRDQQPYDERRQRRQETDAHLDRVGRAGIQVMARQAGADQPPGKPARDNDKKSDD</sequence>
<comment type="caution">
    <text evidence="2">The sequence shown here is derived from an EMBL/GenBank/DDBJ whole genome shotgun (WGS) entry which is preliminary data.</text>
</comment>
<gene>
    <name evidence="2" type="ORF">IPN75_15530</name>
</gene>
<dbReference type="AlphaFoldDB" id="A0A9D7QMD9"/>
<evidence type="ECO:0000256" key="1">
    <source>
        <dbReference type="SAM" id="MobiDB-lite"/>
    </source>
</evidence>
<feature type="region of interest" description="Disordered" evidence="1">
    <location>
        <begin position="74"/>
        <end position="132"/>
    </location>
</feature>
<dbReference type="Proteomes" id="UP000808146">
    <property type="component" value="Unassembled WGS sequence"/>
</dbReference>
<evidence type="ECO:0000313" key="2">
    <source>
        <dbReference type="EMBL" id="MBK8891678.1"/>
    </source>
</evidence>
<name>A0A9D7QMD9_9RHOO</name>
<protein>
    <submittedName>
        <fullName evidence="2">Uncharacterized protein</fullName>
    </submittedName>
</protein>
<accession>A0A9D7QMD9</accession>